<dbReference type="InterPro" id="IPR015422">
    <property type="entry name" value="PyrdxlP-dep_Trfase_small"/>
</dbReference>
<sequence>MIYLDNAATTWPKPESVYQAVDQCLRTRGANPGRGGHGMARAASLLLYETREALAELFGIADANQLAFTYNATDAISMAVMGLADPGDSIVTTSMEHNAVARTLRLAQSRGVTIHVIPCDSTGQLDMQAMAAAIRQKPKAVVMTHASNVTGTIMPVAEVGKLTKEQGVALVVDAAQTAGVEDIHVADMGIDILAFSGHKGLLGPQGTGGLYIHEAITVRPLRVGGTGSLSESDLQPEFMPDSLESGTPNTPGIAGLNAGVQFILQTGLAAIRAKEMELTGQLLAGLLAIPAASVYGRLDLLERTAVVSFTLKGQDSGQIAHLLDQQYAIACRSGLHCAPWAHKTIGTLETGTVRLSPGYFNTQQEIEQALAAIREIAAQGGFIHERDFS</sequence>
<dbReference type="PANTHER" id="PTHR43586:SF4">
    <property type="entry name" value="ISOPENICILLIN N EPIMERASE"/>
    <property type="match status" value="1"/>
</dbReference>
<evidence type="ECO:0000256" key="1">
    <source>
        <dbReference type="ARBA" id="ARBA00001933"/>
    </source>
</evidence>
<organism evidence="9">
    <name type="scientific">uncultured Sporomusa sp</name>
    <dbReference type="NCBI Taxonomy" id="307249"/>
    <lineage>
        <taxon>Bacteria</taxon>
        <taxon>Bacillati</taxon>
        <taxon>Bacillota</taxon>
        <taxon>Negativicutes</taxon>
        <taxon>Selenomonadales</taxon>
        <taxon>Sporomusaceae</taxon>
        <taxon>Sporomusa</taxon>
        <taxon>environmental samples</taxon>
    </lineage>
</organism>
<feature type="domain" description="Aminotransferase class V" evidence="8">
    <location>
        <begin position="2"/>
        <end position="368"/>
    </location>
</feature>
<accession>A0A212LXL6</accession>
<dbReference type="InterPro" id="IPR015424">
    <property type="entry name" value="PyrdxlP-dep_Trfase"/>
</dbReference>
<dbReference type="RefSeq" id="WP_288184978.1">
    <property type="nucleotide sequence ID" value="NZ_LT608335.1"/>
</dbReference>
<comment type="catalytic activity">
    <reaction evidence="6">
        <text>(sulfur carrier)-H + L-cysteine = (sulfur carrier)-SH + L-alanine</text>
        <dbReference type="Rhea" id="RHEA:43892"/>
        <dbReference type="Rhea" id="RHEA-COMP:14737"/>
        <dbReference type="Rhea" id="RHEA-COMP:14739"/>
        <dbReference type="ChEBI" id="CHEBI:29917"/>
        <dbReference type="ChEBI" id="CHEBI:35235"/>
        <dbReference type="ChEBI" id="CHEBI:57972"/>
        <dbReference type="ChEBI" id="CHEBI:64428"/>
        <dbReference type="EC" id="2.8.1.7"/>
    </reaction>
</comment>
<dbReference type="InterPro" id="IPR010970">
    <property type="entry name" value="Cys_dSase_SufS"/>
</dbReference>
<keyword evidence="5" id="KW-0663">Pyridoxal phosphate</keyword>
<dbReference type="PANTHER" id="PTHR43586">
    <property type="entry name" value="CYSTEINE DESULFURASE"/>
    <property type="match status" value="1"/>
</dbReference>
<comment type="similarity">
    <text evidence="2">Belongs to the class-V pyridoxal-phosphate-dependent aminotransferase family. Csd subfamily.</text>
</comment>
<comment type="cofactor">
    <cofactor evidence="1 7">
        <name>pyridoxal 5'-phosphate</name>
        <dbReference type="ChEBI" id="CHEBI:597326"/>
    </cofactor>
</comment>
<dbReference type="PIRSF" id="PIRSF005572">
    <property type="entry name" value="NifS"/>
    <property type="match status" value="1"/>
</dbReference>
<dbReference type="InterPro" id="IPR020578">
    <property type="entry name" value="Aminotrans_V_PyrdxlP_BS"/>
</dbReference>
<protein>
    <recommendedName>
        <fullName evidence="3">cysteine desulfurase</fullName>
        <ecNumber evidence="3">2.8.1.7</ecNumber>
    </recommendedName>
</protein>
<gene>
    <name evidence="9" type="primary">csd</name>
    <name evidence="9" type="ORF">KL86SPO_50043</name>
</gene>
<dbReference type="CDD" id="cd06453">
    <property type="entry name" value="SufS_like"/>
    <property type="match status" value="1"/>
</dbReference>
<name>A0A212LXL6_9FIRM</name>
<dbReference type="EC" id="2.8.1.7" evidence="3"/>
<evidence type="ECO:0000256" key="3">
    <source>
        <dbReference type="ARBA" id="ARBA00012239"/>
    </source>
</evidence>
<keyword evidence="4 9" id="KW-0808">Transferase</keyword>
<dbReference type="SUPFAM" id="SSF53383">
    <property type="entry name" value="PLP-dependent transferases"/>
    <property type="match status" value="1"/>
</dbReference>
<dbReference type="PROSITE" id="PS00595">
    <property type="entry name" value="AA_TRANSFER_CLASS_5"/>
    <property type="match status" value="1"/>
</dbReference>
<dbReference type="AlphaFoldDB" id="A0A212LXL6"/>
<proteinExistence type="inferred from homology"/>
<dbReference type="GO" id="GO:0030170">
    <property type="term" value="F:pyridoxal phosphate binding"/>
    <property type="evidence" value="ECO:0007669"/>
    <property type="project" value="InterPro"/>
</dbReference>
<dbReference type="Pfam" id="PF00266">
    <property type="entry name" value="Aminotran_5"/>
    <property type="match status" value="1"/>
</dbReference>
<dbReference type="Gene3D" id="3.90.1150.10">
    <property type="entry name" value="Aspartate Aminotransferase, domain 1"/>
    <property type="match status" value="1"/>
</dbReference>
<evidence type="ECO:0000259" key="8">
    <source>
        <dbReference type="Pfam" id="PF00266"/>
    </source>
</evidence>
<evidence type="ECO:0000256" key="7">
    <source>
        <dbReference type="RuleBase" id="RU004504"/>
    </source>
</evidence>
<dbReference type="InterPro" id="IPR000192">
    <property type="entry name" value="Aminotrans_V_dom"/>
</dbReference>
<evidence type="ECO:0000256" key="4">
    <source>
        <dbReference type="ARBA" id="ARBA00022679"/>
    </source>
</evidence>
<dbReference type="InterPro" id="IPR016454">
    <property type="entry name" value="Cysteine_dSase"/>
</dbReference>
<dbReference type="Gene3D" id="3.40.640.10">
    <property type="entry name" value="Type I PLP-dependent aspartate aminotransferase-like (Major domain)"/>
    <property type="match status" value="1"/>
</dbReference>
<evidence type="ECO:0000256" key="2">
    <source>
        <dbReference type="ARBA" id="ARBA00010447"/>
    </source>
</evidence>
<dbReference type="GO" id="GO:0006534">
    <property type="term" value="P:cysteine metabolic process"/>
    <property type="evidence" value="ECO:0007669"/>
    <property type="project" value="InterPro"/>
</dbReference>
<evidence type="ECO:0000313" key="9">
    <source>
        <dbReference type="EMBL" id="SCM82272.1"/>
    </source>
</evidence>
<reference evidence="9" key="1">
    <citation type="submission" date="2016-08" db="EMBL/GenBank/DDBJ databases">
        <authorList>
            <person name="Seilhamer J.J."/>
        </authorList>
    </citation>
    <scope>NUCLEOTIDE SEQUENCE</scope>
    <source>
        <strain evidence="9">86</strain>
    </source>
</reference>
<dbReference type="NCBIfam" id="TIGR01977">
    <property type="entry name" value="am_tr_V_EF2568"/>
    <property type="match status" value="1"/>
</dbReference>
<dbReference type="InterPro" id="IPR010969">
    <property type="entry name" value="Cys_dSase-rel_unknwn_funct"/>
</dbReference>
<dbReference type="EMBL" id="FMJE01000005">
    <property type="protein sequence ID" value="SCM82272.1"/>
    <property type="molecule type" value="Genomic_DNA"/>
</dbReference>
<dbReference type="InterPro" id="IPR015421">
    <property type="entry name" value="PyrdxlP-dep_Trfase_major"/>
</dbReference>
<dbReference type="GO" id="GO:0031071">
    <property type="term" value="F:cysteine desulfurase activity"/>
    <property type="evidence" value="ECO:0007669"/>
    <property type="project" value="UniProtKB-EC"/>
</dbReference>
<evidence type="ECO:0000256" key="6">
    <source>
        <dbReference type="ARBA" id="ARBA00050776"/>
    </source>
</evidence>
<evidence type="ECO:0000256" key="5">
    <source>
        <dbReference type="ARBA" id="ARBA00022898"/>
    </source>
</evidence>